<name>A0A0E0IDI0_ORYNI</name>
<dbReference type="OMA" id="NEGHRGK"/>
<keyword evidence="2" id="KW-1185">Reference proteome</keyword>
<reference evidence="1" key="1">
    <citation type="submission" date="2015-04" db="UniProtKB">
        <authorList>
            <consortium name="EnsemblPlants"/>
        </authorList>
    </citation>
    <scope>IDENTIFICATION</scope>
    <source>
        <strain evidence="1">SL10</strain>
    </source>
</reference>
<dbReference type="STRING" id="4536.A0A0E0IDI0"/>
<accession>A0A0E0IDI0</accession>
<organism evidence="1">
    <name type="scientific">Oryza nivara</name>
    <name type="common">Indian wild rice</name>
    <name type="synonym">Oryza sativa f. spontanea</name>
    <dbReference type="NCBI Taxonomy" id="4536"/>
    <lineage>
        <taxon>Eukaryota</taxon>
        <taxon>Viridiplantae</taxon>
        <taxon>Streptophyta</taxon>
        <taxon>Embryophyta</taxon>
        <taxon>Tracheophyta</taxon>
        <taxon>Spermatophyta</taxon>
        <taxon>Magnoliopsida</taxon>
        <taxon>Liliopsida</taxon>
        <taxon>Poales</taxon>
        <taxon>Poaceae</taxon>
        <taxon>BOP clade</taxon>
        <taxon>Oryzoideae</taxon>
        <taxon>Oryzeae</taxon>
        <taxon>Oryzinae</taxon>
        <taxon>Oryza</taxon>
    </lineage>
</organism>
<evidence type="ECO:0000313" key="2">
    <source>
        <dbReference type="Proteomes" id="UP000006591"/>
    </source>
</evidence>
<sequence length="86" mass="9794">MDVKKGFEAKKRYTNKRESKDKVTPCRYVYGNEGHRGKDKRDDLIKRISDLQVFEIEIANGAGIGPKATNELASHQVRTKSFVVLL</sequence>
<dbReference type="HOGENOM" id="CLU_2501905_0_0_1"/>
<protein>
    <submittedName>
        <fullName evidence="1">Uncharacterized protein</fullName>
    </submittedName>
</protein>
<proteinExistence type="predicted"/>
<dbReference type="Proteomes" id="UP000006591">
    <property type="component" value="Chromosome 8"/>
</dbReference>
<dbReference type="Gramene" id="ONIVA08G20550.1">
    <property type="protein sequence ID" value="ONIVA08G20550.1"/>
    <property type="gene ID" value="ONIVA08G20550"/>
</dbReference>
<dbReference type="EnsemblPlants" id="ONIVA08G20550.1">
    <property type="protein sequence ID" value="ONIVA08G20550.1"/>
    <property type="gene ID" value="ONIVA08G20550"/>
</dbReference>
<dbReference type="AlphaFoldDB" id="A0A0E0IDI0"/>
<evidence type="ECO:0000313" key="1">
    <source>
        <dbReference type="EnsemblPlants" id="ONIVA08G20550.1"/>
    </source>
</evidence>
<reference evidence="1" key="2">
    <citation type="submission" date="2018-04" db="EMBL/GenBank/DDBJ databases">
        <title>OnivRS2 (Oryza nivara Reference Sequence Version 2).</title>
        <authorList>
            <person name="Zhang J."/>
            <person name="Kudrna D."/>
            <person name="Lee S."/>
            <person name="Talag J."/>
            <person name="Rajasekar S."/>
            <person name="Welchert J."/>
            <person name="Hsing Y.-I."/>
            <person name="Wing R.A."/>
        </authorList>
    </citation>
    <scope>NUCLEOTIDE SEQUENCE [LARGE SCALE GENOMIC DNA]</scope>
    <source>
        <strain evidence="1">SL10</strain>
    </source>
</reference>